<name>A0A6A4HK43_9AGAR</name>
<reference evidence="1" key="1">
    <citation type="journal article" date="2019" name="Environ. Microbiol.">
        <title>Fungal ecological strategies reflected in gene transcription - a case study of two litter decomposers.</title>
        <authorList>
            <person name="Barbi F."/>
            <person name="Kohler A."/>
            <person name="Barry K."/>
            <person name="Baskaran P."/>
            <person name="Daum C."/>
            <person name="Fauchery L."/>
            <person name="Ihrmark K."/>
            <person name="Kuo A."/>
            <person name="LaButti K."/>
            <person name="Lipzen A."/>
            <person name="Morin E."/>
            <person name="Grigoriev I.V."/>
            <person name="Henrissat B."/>
            <person name="Lindahl B."/>
            <person name="Martin F."/>
        </authorList>
    </citation>
    <scope>NUCLEOTIDE SEQUENCE</scope>
    <source>
        <strain evidence="1">JB14</strain>
    </source>
</reference>
<dbReference type="SUPFAM" id="SSF52047">
    <property type="entry name" value="RNI-like"/>
    <property type="match status" value="1"/>
</dbReference>
<dbReference type="EMBL" id="ML769491">
    <property type="protein sequence ID" value="KAE9397891.1"/>
    <property type="molecule type" value="Genomic_DNA"/>
</dbReference>
<accession>A0A6A4HK43</accession>
<keyword evidence="2" id="KW-1185">Reference proteome</keyword>
<sequence length="623" mass="70999">MTDLFRAPSLTQVSITECFIHTFTELVSLLCYTTHLKVLESSACVSDPRLPGSGILKSDTAEANLPSPKSIELHELKLQRHIREFRAWFQWDLCPFEVQNLQVLHLGRRGSAFAERIGLVQYVGKNLKELHLIELLSVDLNNFLEYTPNLRILHLDDLHQTSSWTPVPMIQAFFRPFLNQEGRHLSLQHLIITIRVHVDALKKAGWEQWSAIDGLLQKPEFALLETVDFKLKAHLGFPKIPDGVRQLLRGKLPFLETLGRLTDSLLSLSVGKKCIKGGYRLSTNTVAVSSVKITNCPIPKKKRTASERIMLTRVDIGRASKLFLPTIMMMERCIPNELVDCILENLYFDRDTLLSCALVGSAWVRSSQHGIFREIVLKLPSVQTLMDAYLKATMHLDALFSKKPYLASYVRSLELTLFPRYHLVTATHEVWNSLPPLLKAALIEICKASSVTQFSAIHFDILTFAELASLEEMPVPKSIPSTTFDHYRIIGNSLLFSSINYETLPPLLQAALTEICQAPSVTRFSAIQFDRPTFAEMASLFSCMRNLKVLDVGIIFHDWNMPDSLSEADTKPRRIQLSELRLMSSLRLFMTWFRQDWYPFEVRNLNSLEIISLPDIAVLWHQS</sequence>
<evidence type="ECO:0000313" key="1">
    <source>
        <dbReference type="EMBL" id="KAE9397891.1"/>
    </source>
</evidence>
<proteinExistence type="predicted"/>
<protein>
    <submittedName>
        <fullName evidence="1">Uncharacterized protein</fullName>
    </submittedName>
</protein>
<gene>
    <name evidence="1" type="ORF">BT96DRAFT_995452</name>
</gene>
<evidence type="ECO:0000313" key="2">
    <source>
        <dbReference type="Proteomes" id="UP000799118"/>
    </source>
</evidence>
<dbReference type="Proteomes" id="UP000799118">
    <property type="component" value="Unassembled WGS sequence"/>
</dbReference>
<organism evidence="1 2">
    <name type="scientific">Gymnopus androsaceus JB14</name>
    <dbReference type="NCBI Taxonomy" id="1447944"/>
    <lineage>
        <taxon>Eukaryota</taxon>
        <taxon>Fungi</taxon>
        <taxon>Dikarya</taxon>
        <taxon>Basidiomycota</taxon>
        <taxon>Agaricomycotina</taxon>
        <taxon>Agaricomycetes</taxon>
        <taxon>Agaricomycetidae</taxon>
        <taxon>Agaricales</taxon>
        <taxon>Marasmiineae</taxon>
        <taxon>Omphalotaceae</taxon>
        <taxon>Gymnopus</taxon>
    </lineage>
</organism>
<dbReference type="AlphaFoldDB" id="A0A6A4HK43"/>